<dbReference type="PRINTS" id="PR01483">
    <property type="entry name" value="FASYNTHASE"/>
</dbReference>
<reference evidence="2" key="2">
    <citation type="journal article" date="2019" name="IMA Fungus">
        <title>Genome sequencing and comparison of five Tilletia species to identify candidate genes for the detection of regulated species infecting wheat.</title>
        <authorList>
            <person name="Nguyen H.D.T."/>
            <person name="Sultana T."/>
            <person name="Kesanakurti P."/>
            <person name="Hambleton S."/>
        </authorList>
    </citation>
    <scope>NUCLEOTIDE SEQUENCE</scope>
    <source>
        <strain evidence="2">DAOMC 236416</strain>
    </source>
</reference>
<dbReference type="Gene3D" id="3.10.129.10">
    <property type="entry name" value="Hotdog Thioesterase"/>
    <property type="match status" value="1"/>
</dbReference>
<sequence length="133" mass="13967">MTSSKQTTHHGHTPSASTTRRLPTPGLPGVTDILPGTGLPEATDITSTGVPSGTRPDGVLPATGLPGVTDILPSRLSLVAPASNEAYYLTSGEFNPIHVNPYFSDFAARPGTTTHVMLRSAATHLTHTRIYHT</sequence>
<organism evidence="2 3">
    <name type="scientific">Tilletia indica</name>
    <dbReference type="NCBI Taxonomy" id="43049"/>
    <lineage>
        <taxon>Eukaryota</taxon>
        <taxon>Fungi</taxon>
        <taxon>Dikarya</taxon>
        <taxon>Basidiomycota</taxon>
        <taxon>Ustilaginomycotina</taxon>
        <taxon>Exobasidiomycetes</taxon>
        <taxon>Tilletiales</taxon>
        <taxon>Tilletiaceae</taxon>
        <taxon>Tilletia</taxon>
    </lineage>
</organism>
<dbReference type="SUPFAM" id="SSF54637">
    <property type="entry name" value="Thioesterase/thiol ester dehydrase-isomerase"/>
    <property type="match status" value="1"/>
</dbReference>
<comment type="caution">
    <text evidence="2">The sequence shown here is derived from an EMBL/GenBank/DDBJ whole genome shotgun (WGS) entry which is preliminary data.</text>
</comment>
<dbReference type="InterPro" id="IPR029069">
    <property type="entry name" value="HotDog_dom_sf"/>
</dbReference>
<feature type="region of interest" description="Disordered" evidence="1">
    <location>
        <begin position="1"/>
        <end position="62"/>
    </location>
</feature>
<reference evidence="2" key="1">
    <citation type="submission" date="2016-04" db="EMBL/GenBank/DDBJ databases">
        <authorList>
            <person name="Nguyen H.D."/>
            <person name="Samba Siva P."/>
            <person name="Cullis J."/>
            <person name="Levesque C.A."/>
            <person name="Hambleton S."/>
        </authorList>
    </citation>
    <scope>NUCLEOTIDE SEQUENCE</scope>
    <source>
        <strain evidence="2">DAOMC 236416</strain>
    </source>
</reference>
<evidence type="ECO:0000256" key="1">
    <source>
        <dbReference type="SAM" id="MobiDB-lite"/>
    </source>
</evidence>
<dbReference type="Proteomes" id="UP000077521">
    <property type="component" value="Unassembled WGS sequence"/>
</dbReference>
<dbReference type="GO" id="GO:0005835">
    <property type="term" value="C:fatty acid synthase complex"/>
    <property type="evidence" value="ECO:0007669"/>
    <property type="project" value="InterPro"/>
</dbReference>
<protein>
    <submittedName>
        <fullName evidence="2">Uncharacterized protein</fullName>
    </submittedName>
</protein>
<dbReference type="GO" id="GO:0006633">
    <property type="term" value="P:fatty acid biosynthetic process"/>
    <property type="evidence" value="ECO:0007669"/>
    <property type="project" value="InterPro"/>
</dbReference>
<dbReference type="InterPro" id="IPR003965">
    <property type="entry name" value="Fatty_acid_synthase"/>
</dbReference>
<evidence type="ECO:0000313" key="3">
    <source>
        <dbReference type="Proteomes" id="UP000077521"/>
    </source>
</evidence>
<gene>
    <name evidence="2" type="ORF">A4X13_0g7892</name>
</gene>
<proteinExistence type="predicted"/>
<dbReference type="EMBL" id="LWDF02001131">
    <property type="protein sequence ID" value="KAE8240225.1"/>
    <property type="molecule type" value="Genomic_DNA"/>
</dbReference>
<keyword evidence="3" id="KW-1185">Reference proteome</keyword>
<accession>A0A177TA88</accession>
<evidence type="ECO:0000313" key="2">
    <source>
        <dbReference type="EMBL" id="KAE8240225.1"/>
    </source>
</evidence>
<dbReference type="OrthoDB" id="3045391at2759"/>
<name>A0A177TA88_9BASI</name>
<dbReference type="AlphaFoldDB" id="A0A177TA88"/>
<dbReference type="GO" id="GO:0004312">
    <property type="term" value="F:fatty acid synthase activity"/>
    <property type="evidence" value="ECO:0007669"/>
    <property type="project" value="InterPro"/>
</dbReference>